<comment type="cofactor">
    <cofactor evidence="1">
        <name>Ca(2+)</name>
        <dbReference type="ChEBI" id="CHEBI:29108"/>
    </cofactor>
</comment>
<dbReference type="InterPro" id="IPR051005">
    <property type="entry name" value="Pentraxin_domain"/>
</dbReference>
<organism evidence="11">
    <name type="scientific">Nothobranchius rachovii</name>
    <name type="common">bluefin notho</name>
    <dbReference type="NCBI Taxonomy" id="451742"/>
    <lineage>
        <taxon>Eukaryota</taxon>
        <taxon>Metazoa</taxon>
        <taxon>Chordata</taxon>
        <taxon>Craniata</taxon>
        <taxon>Vertebrata</taxon>
        <taxon>Euteleostomi</taxon>
        <taxon>Actinopterygii</taxon>
        <taxon>Neopterygii</taxon>
        <taxon>Teleostei</taxon>
        <taxon>Neoteleostei</taxon>
        <taxon>Acanthomorphata</taxon>
        <taxon>Ovalentaria</taxon>
        <taxon>Atherinomorphae</taxon>
        <taxon>Cyprinodontiformes</taxon>
        <taxon>Nothobranchiidae</taxon>
        <taxon>Nothobranchius</taxon>
    </lineage>
</organism>
<keyword evidence="3" id="KW-0964">Secreted</keyword>
<dbReference type="Gene3D" id="2.60.120.200">
    <property type="match status" value="1"/>
</dbReference>
<dbReference type="GO" id="GO:0005576">
    <property type="term" value="C:extracellular region"/>
    <property type="evidence" value="ECO:0007669"/>
    <property type="project" value="UniProtKB-SubCell"/>
</dbReference>
<protein>
    <recommendedName>
        <fullName evidence="10">Pentraxin (PTX) domain-containing protein</fullName>
    </recommendedName>
</protein>
<keyword evidence="5" id="KW-0732">Signal</keyword>
<feature type="compositionally biased region" description="Basic and acidic residues" evidence="9">
    <location>
        <begin position="319"/>
        <end position="328"/>
    </location>
</feature>
<gene>
    <name evidence="11" type="primary">OLA.9601</name>
</gene>
<evidence type="ECO:0000256" key="8">
    <source>
        <dbReference type="ARBA" id="ARBA00038102"/>
    </source>
</evidence>
<dbReference type="PANTHER" id="PTHR45869">
    <property type="entry name" value="C-REACTIVE PROTEIN-RELATED"/>
    <property type="match status" value="1"/>
</dbReference>
<evidence type="ECO:0000256" key="6">
    <source>
        <dbReference type="ARBA" id="ARBA00022837"/>
    </source>
</evidence>
<reference evidence="11" key="1">
    <citation type="submission" date="2016-05" db="EMBL/GenBank/DDBJ databases">
        <authorList>
            <person name="Lavstsen T."/>
            <person name="Jespersen J.S."/>
        </authorList>
    </citation>
    <scope>NUCLEOTIDE SEQUENCE</scope>
    <source>
        <tissue evidence="11">Brain</tissue>
    </source>
</reference>
<dbReference type="EMBL" id="HAEH01013885">
    <property type="protein sequence ID" value="SBR98571.1"/>
    <property type="molecule type" value="Transcribed_RNA"/>
</dbReference>
<dbReference type="InterPro" id="IPR013320">
    <property type="entry name" value="ConA-like_dom_sf"/>
</dbReference>
<evidence type="ECO:0000256" key="7">
    <source>
        <dbReference type="ARBA" id="ARBA00023157"/>
    </source>
</evidence>
<dbReference type="AlphaFoldDB" id="A0A1A8QY41"/>
<comment type="subcellular location">
    <subcellularLocation>
        <location evidence="2">Secreted</location>
    </subcellularLocation>
</comment>
<name>A0A1A8QY41_9TELE</name>
<reference evidence="11" key="2">
    <citation type="submission" date="2016-06" db="EMBL/GenBank/DDBJ databases">
        <title>The genome of a short-lived fish provides insights into sex chromosome evolution and the genetic control of aging.</title>
        <authorList>
            <person name="Reichwald K."/>
            <person name="Felder M."/>
            <person name="Petzold A."/>
            <person name="Koch P."/>
            <person name="Groth M."/>
            <person name="Platzer M."/>
        </authorList>
    </citation>
    <scope>NUCLEOTIDE SEQUENCE</scope>
    <source>
        <tissue evidence="11">Brain</tissue>
    </source>
</reference>
<accession>A0A1A8QY41</accession>
<evidence type="ECO:0000256" key="1">
    <source>
        <dbReference type="ARBA" id="ARBA00001913"/>
    </source>
</evidence>
<comment type="similarity">
    <text evidence="8">Belongs to the pentraxin family.</text>
</comment>
<evidence type="ECO:0000256" key="9">
    <source>
        <dbReference type="SAM" id="MobiDB-lite"/>
    </source>
</evidence>
<dbReference type="SUPFAM" id="SSF49899">
    <property type="entry name" value="Concanavalin A-like lectins/glucanases"/>
    <property type="match status" value="1"/>
</dbReference>
<dbReference type="InterPro" id="IPR001759">
    <property type="entry name" value="PTX_dom"/>
</dbReference>
<feature type="region of interest" description="Disordered" evidence="9">
    <location>
        <begin position="64"/>
        <end position="85"/>
    </location>
</feature>
<sequence length="328" mass="37812">MDTLENLVKMKLPLFIMMVATNCASTPDGSGLNLNGKMFTLSGYAGLHLFSPYMPPPWLSTTPHTTTRPYTTNTRPYTTKTHPYTTTRPYITTTHPYTTTTRPYITTTHPYTTTTRPYITTTRPYTPWTTAPTTRGVSVCLRYISDYDKFSSFTLSPSSNSLRLYSNGEGFTLTFYGYNNIYLYPRIRLWSDSIQNMWTSICVTVDTVKKVAQMFRNSDMSPRKLLPTQYTWSGEPVIDFSDFEGQVTDVQVWDYPLRYKEVLYYTSAGFYGPYQGSVLNWSYISFSIRGDTLLEETFEQQMKLPAGSGKPRRRLRRDKSKEARRQLS</sequence>
<keyword evidence="7" id="KW-1015">Disulfide bond</keyword>
<dbReference type="SMART" id="SM00159">
    <property type="entry name" value="PTX"/>
    <property type="match status" value="1"/>
</dbReference>
<evidence type="ECO:0000256" key="5">
    <source>
        <dbReference type="ARBA" id="ARBA00022729"/>
    </source>
</evidence>
<evidence type="ECO:0000313" key="11">
    <source>
        <dbReference type="EMBL" id="SBR98571.1"/>
    </source>
</evidence>
<dbReference type="GO" id="GO:0046872">
    <property type="term" value="F:metal ion binding"/>
    <property type="evidence" value="ECO:0007669"/>
    <property type="project" value="UniProtKB-KW"/>
</dbReference>
<dbReference type="PANTHER" id="PTHR45869:SF7">
    <property type="entry name" value="C-REACTIVE PROTEIN"/>
    <property type="match status" value="1"/>
</dbReference>
<evidence type="ECO:0000256" key="4">
    <source>
        <dbReference type="ARBA" id="ARBA00022723"/>
    </source>
</evidence>
<keyword evidence="4" id="KW-0479">Metal-binding</keyword>
<feature type="region of interest" description="Disordered" evidence="9">
    <location>
        <begin position="304"/>
        <end position="328"/>
    </location>
</feature>
<feature type="domain" description="Pentraxin (PTX)" evidence="10">
    <location>
        <begin position="109"/>
        <end position="300"/>
    </location>
</feature>
<evidence type="ECO:0000256" key="2">
    <source>
        <dbReference type="ARBA" id="ARBA00004613"/>
    </source>
</evidence>
<evidence type="ECO:0000259" key="10">
    <source>
        <dbReference type="SMART" id="SM00159"/>
    </source>
</evidence>
<keyword evidence="6" id="KW-0106">Calcium</keyword>
<evidence type="ECO:0000256" key="3">
    <source>
        <dbReference type="ARBA" id="ARBA00022525"/>
    </source>
</evidence>
<proteinExistence type="inferred from homology"/>